<sequence length="51" mass="5951">MLGETHLYEFMLCNNIFIGYDKPMDKDLYLTTIGSLLRKRRDAARLTLAEV</sequence>
<dbReference type="AlphaFoldDB" id="A0A3B0T388"/>
<reference evidence="1" key="1">
    <citation type="submission" date="2018-06" db="EMBL/GenBank/DDBJ databases">
        <authorList>
            <person name="Zhirakovskaya E."/>
        </authorList>
    </citation>
    <scope>NUCLEOTIDE SEQUENCE</scope>
</reference>
<protein>
    <submittedName>
        <fullName evidence="1">Uncharacterized protein</fullName>
    </submittedName>
</protein>
<name>A0A3B0T388_9ZZZZ</name>
<proteinExistence type="predicted"/>
<evidence type="ECO:0000313" key="1">
    <source>
        <dbReference type="EMBL" id="VAW08902.1"/>
    </source>
</evidence>
<gene>
    <name evidence="1" type="ORF">MNBD_ACTINO01-69</name>
</gene>
<organism evidence="1">
    <name type="scientific">hydrothermal vent metagenome</name>
    <dbReference type="NCBI Taxonomy" id="652676"/>
    <lineage>
        <taxon>unclassified sequences</taxon>
        <taxon>metagenomes</taxon>
        <taxon>ecological metagenomes</taxon>
    </lineage>
</organism>
<accession>A0A3B0T388</accession>
<feature type="non-terminal residue" evidence="1">
    <location>
        <position position="51"/>
    </location>
</feature>
<dbReference type="EMBL" id="UOEI01000651">
    <property type="protein sequence ID" value="VAW08902.1"/>
    <property type="molecule type" value="Genomic_DNA"/>
</dbReference>